<gene>
    <name evidence="1" type="ORF">SIRAN4691</name>
</gene>
<organism evidence="1">
    <name type="scientific">Streptomyces iranensis</name>
    <dbReference type="NCBI Taxonomy" id="576784"/>
    <lineage>
        <taxon>Bacteria</taxon>
        <taxon>Bacillati</taxon>
        <taxon>Actinomycetota</taxon>
        <taxon>Actinomycetes</taxon>
        <taxon>Kitasatosporales</taxon>
        <taxon>Streptomycetaceae</taxon>
        <taxon>Streptomyces</taxon>
        <taxon>Streptomyces violaceusniger group</taxon>
    </lineage>
</organism>
<dbReference type="HOGENOM" id="CLU_2119762_0_0_11"/>
<sequence>MADRQVQGPRWGEDLRVPDDVALDVAGEDEGQAPVDGEADVAAPATGLGEPVGEVLRPGQPGTGQVRVGQGEPTVGAGDLLEQRWLRPAGIRGQAVAGGGLRGAPRRAEGVGLR</sequence>
<name>A0A060ZWY6_9ACTN</name>
<evidence type="ECO:0000313" key="1">
    <source>
        <dbReference type="EMBL" id="CDR07993.1"/>
    </source>
</evidence>
<dbReference type="AlphaFoldDB" id="A0A060ZWY6"/>
<dbReference type="PATRIC" id="fig|576784.4.peg.4726"/>
<accession>A0A060ZWY6</accession>
<proteinExistence type="predicted"/>
<dbReference type="EMBL" id="LK022848">
    <property type="protein sequence ID" value="CDR07993.1"/>
    <property type="molecule type" value="Genomic_DNA"/>
</dbReference>
<protein>
    <submittedName>
        <fullName evidence="1">Uncharacterized protein</fullName>
    </submittedName>
</protein>
<reference evidence="1" key="1">
    <citation type="submission" date="2014-05" db="EMBL/GenBank/DDBJ databases">
        <authorList>
            <person name="Horn Fabian"/>
        </authorList>
    </citation>
    <scope>NUCLEOTIDE SEQUENCE</scope>
</reference>